<dbReference type="EMBL" id="AQQW01000006">
    <property type="protein sequence ID" value="ETW12490.1"/>
    <property type="molecule type" value="Genomic_DNA"/>
</dbReference>
<protein>
    <submittedName>
        <fullName evidence="5">NUDIX family hydrolase</fullName>
    </submittedName>
</protein>
<evidence type="ECO:0000313" key="6">
    <source>
        <dbReference type="Proteomes" id="UP000019063"/>
    </source>
</evidence>
<comment type="cofactor">
    <cofactor evidence="1">
        <name>Mg(2+)</name>
        <dbReference type="ChEBI" id="CHEBI:18420"/>
    </cofactor>
</comment>
<dbReference type="InterPro" id="IPR000086">
    <property type="entry name" value="NUDIX_hydrolase_dom"/>
</dbReference>
<dbReference type="STRING" id="1379903.ATO8_10749"/>
<proteinExistence type="inferred from homology"/>
<dbReference type="PRINTS" id="PR00502">
    <property type="entry name" value="NUDIXFAMILY"/>
</dbReference>
<dbReference type="InterPro" id="IPR020084">
    <property type="entry name" value="NUDIX_hydrolase_CS"/>
</dbReference>
<dbReference type="PANTHER" id="PTHR43736">
    <property type="entry name" value="ADP-RIBOSE PYROPHOSPHATASE"/>
    <property type="match status" value="1"/>
</dbReference>
<reference evidence="5 6" key="1">
    <citation type="journal article" date="2014" name="Antonie Van Leeuwenhoek">
        <title>Roseivivax atlanticus sp. nov., isolated from surface seawater of the Atlantic Ocean.</title>
        <authorList>
            <person name="Li G."/>
            <person name="Lai Q."/>
            <person name="Liu X."/>
            <person name="Sun F."/>
            <person name="Shao Z."/>
        </authorList>
    </citation>
    <scope>NUCLEOTIDE SEQUENCE [LARGE SCALE GENOMIC DNA]</scope>
    <source>
        <strain evidence="5 6">22II-s10s</strain>
    </source>
</reference>
<dbReference type="Proteomes" id="UP000019063">
    <property type="component" value="Unassembled WGS sequence"/>
</dbReference>
<dbReference type="Pfam" id="PF00293">
    <property type="entry name" value="NUDIX"/>
    <property type="match status" value="1"/>
</dbReference>
<accession>W4HKI8</accession>
<dbReference type="PROSITE" id="PS00893">
    <property type="entry name" value="NUDIX_BOX"/>
    <property type="match status" value="1"/>
</dbReference>
<dbReference type="InterPro" id="IPR020476">
    <property type="entry name" value="Nudix_hydrolase"/>
</dbReference>
<gene>
    <name evidence="5" type="ORF">ATO8_10749</name>
</gene>
<keyword evidence="2 3" id="KW-0378">Hydrolase</keyword>
<dbReference type="CDD" id="cd04673">
    <property type="entry name" value="NUDIX_ADPRase"/>
    <property type="match status" value="1"/>
</dbReference>
<feature type="domain" description="Nudix hydrolase" evidence="4">
    <location>
        <begin position="2"/>
        <end position="127"/>
    </location>
</feature>
<keyword evidence="6" id="KW-1185">Reference proteome</keyword>
<dbReference type="PROSITE" id="PS51462">
    <property type="entry name" value="NUDIX"/>
    <property type="match status" value="1"/>
</dbReference>
<dbReference type="GO" id="GO:0016787">
    <property type="term" value="F:hydrolase activity"/>
    <property type="evidence" value="ECO:0007669"/>
    <property type="project" value="UniProtKB-KW"/>
</dbReference>
<evidence type="ECO:0000313" key="5">
    <source>
        <dbReference type="EMBL" id="ETW12490.1"/>
    </source>
</evidence>
<dbReference type="AlphaFoldDB" id="W4HKI8"/>
<evidence type="ECO:0000259" key="4">
    <source>
        <dbReference type="PROSITE" id="PS51462"/>
    </source>
</evidence>
<dbReference type="Gene3D" id="3.90.79.10">
    <property type="entry name" value="Nucleoside Triphosphate Pyrophosphohydrolase"/>
    <property type="match status" value="1"/>
</dbReference>
<dbReference type="eggNOG" id="COG1051">
    <property type="taxonomic scope" value="Bacteria"/>
</dbReference>
<comment type="caution">
    <text evidence="5">The sequence shown here is derived from an EMBL/GenBank/DDBJ whole genome shotgun (WGS) entry which is preliminary data.</text>
</comment>
<sequence length="131" mass="14306">MSEIPAALAVVLHDGAVLLVRRRNRPDAGLWGYPGGKIEPGEGVEDAARRELLEETGVTARPLGRLGTLEVVTPRETYLLHAVRMGFEHGKVRAGDDAEEARWFPLLQVIGGWIMASRDVDRIALRAASQS</sequence>
<dbReference type="SUPFAM" id="SSF55811">
    <property type="entry name" value="Nudix"/>
    <property type="match status" value="1"/>
</dbReference>
<organism evidence="5 6">
    <name type="scientific">Roseivivax marinus</name>
    <dbReference type="NCBI Taxonomy" id="1379903"/>
    <lineage>
        <taxon>Bacteria</taxon>
        <taxon>Pseudomonadati</taxon>
        <taxon>Pseudomonadota</taxon>
        <taxon>Alphaproteobacteria</taxon>
        <taxon>Rhodobacterales</taxon>
        <taxon>Roseobacteraceae</taxon>
        <taxon>Roseivivax</taxon>
    </lineage>
</organism>
<evidence type="ECO:0000256" key="2">
    <source>
        <dbReference type="ARBA" id="ARBA00022801"/>
    </source>
</evidence>
<dbReference type="PANTHER" id="PTHR43736:SF1">
    <property type="entry name" value="DIHYDRONEOPTERIN TRIPHOSPHATE DIPHOSPHATASE"/>
    <property type="match status" value="1"/>
</dbReference>
<evidence type="ECO:0000256" key="3">
    <source>
        <dbReference type="RuleBase" id="RU003476"/>
    </source>
</evidence>
<comment type="similarity">
    <text evidence="3">Belongs to the Nudix hydrolase family.</text>
</comment>
<evidence type="ECO:0000256" key="1">
    <source>
        <dbReference type="ARBA" id="ARBA00001946"/>
    </source>
</evidence>
<name>W4HKI8_9RHOB</name>
<dbReference type="RefSeq" id="WP_043844533.1">
    <property type="nucleotide sequence ID" value="NZ_AQQW01000006.1"/>
</dbReference>
<dbReference type="InterPro" id="IPR015797">
    <property type="entry name" value="NUDIX_hydrolase-like_dom_sf"/>
</dbReference>